<dbReference type="RefSeq" id="WP_344911581.1">
    <property type="nucleotide sequence ID" value="NZ_BAABDL010000071.1"/>
</dbReference>
<sequence>MLNKTYAEMAEHYQSIIMPARVRSPKDKAKVEGSVNIVTTWISQALRHTKFFSIEELNEEIWRKLETLNHRPFQNRKGSRWAAFLEEEKFALSPLPEMPYRLSEWRTAKVRSDYHVSINSMFYSVPYELIGKDVDVKVSDSIIEIYFNHMRVASHQTLYGKFGQFATLKEHMPPNHRLYLEQTSEEALKWASNIGESTQAV</sequence>
<evidence type="ECO:0000313" key="3">
    <source>
        <dbReference type="Proteomes" id="UP001501734"/>
    </source>
</evidence>
<gene>
    <name evidence="2" type="ORF">GCM10022410_13500</name>
</gene>
<dbReference type="EMBL" id="BAABDL010000071">
    <property type="protein sequence ID" value="GAA4068882.1"/>
    <property type="molecule type" value="Genomic_DNA"/>
</dbReference>
<dbReference type="InterPro" id="IPR054353">
    <property type="entry name" value="IstA-like_C"/>
</dbReference>
<feature type="domain" description="Transposase for insertion sequence element IS21-like C-terminal" evidence="1">
    <location>
        <begin position="95"/>
        <end position="161"/>
    </location>
</feature>
<dbReference type="PANTHER" id="PTHR35004:SF8">
    <property type="entry name" value="TRANSPOSASE RV3428C-RELATED"/>
    <property type="match status" value="1"/>
</dbReference>
<dbReference type="PANTHER" id="PTHR35004">
    <property type="entry name" value="TRANSPOSASE RV3428C-RELATED"/>
    <property type="match status" value="1"/>
</dbReference>
<evidence type="ECO:0000313" key="2">
    <source>
        <dbReference type="EMBL" id="GAA4068882.1"/>
    </source>
</evidence>
<dbReference type="Proteomes" id="UP001501734">
    <property type="component" value="Unassembled WGS sequence"/>
</dbReference>
<reference evidence="3" key="1">
    <citation type="journal article" date="2019" name="Int. J. Syst. Evol. Microbiol.">
        <title>The Global Catalogue of Microorganisms (GCM) 10K type strain sequencing project: providing services to taxonomists for standard genome sequencing and annotation.</title>
        <authorList>
            <consortium name="The Broad Institute Genomics Platform"/>
            <consortium name="The Broad Institute Genome Sequencing Center for Infectious Disease"/>
            <person name="Wu L."/>
            <person name="Ma J."/>
        </authorList>
    </citation>
    <scope>NUCLEOTIDE SEQUENCE [LARGE SCALE GENOMIC DNA]</scope>
    <source>
        <strain evidence="3">JCM 17250</strain>
    </source>
</reference>
<dbReference type="Pfam" id="PF22483">
    <property type="entry name" value="Mu-transpos_C_2"/>
    <property type="match status" value="1"/>
</dbReference>
<keyword evidence="3" id="KW-1185">Reference proteome</keyword>
<proteinExistence type="predicted"/>
<accession>A0ABP7VJY2</accession>
<organism evidence="2 3">
    <name type="scientific">Amphibacillus indicireducens</name>
    <dbReference type="NCBI Taxonomy" id="1076330"/>
    <lineage>
        <taxon>Bacteria</taxon>
        <taxon>Bacillati</taxon>
        <taxon>Bacillota</taxon>
        <taxon>Bacilli</taxon>
        <taxon>Bacillales</taxon>
        <taxon>Bacillaceae</taxon>
        <taxon>Amphibacillus</taxon>
    </lineage>
</organism>
<name>A0ABP7VJY2_9BACI</name>
<comment type="caution">
    <text evidence="2">The sequence shown here is derived from an EMBL/GenBank/DDBJ whole genome shotgun (WGS) entry which is preliminary data.</text>
</comment>
<protein>
    <recommendedName>
        <fullName evidence="1">Transposase for insertion sequence element IS21-like C-terminal domain-containing protein</fullName>
    </recommendedName>
</protein>
<evidence type="ECO:0000259" key="1">
    <source>
        <dbReference type="Pfam" id="PF22483"/>
    </source>
</evidence>